<keyword evidence="2" id="KW-1185">Reference proteome</keyword>
<dbReference type="InterPro" id="IPR012668">
    <property type="entry name" value="CHP02466"/>
</dbReference>
<dbReference type="OrthoDB" id="12155at10239"/>
<evidence type="ECO:0000313" key="2">
    <source>
        <dbReference type="Proteomes" id="UP000032135"/>
    </source>
</evidence>
<dbReference type="GeneID" id="26516735"/>
<sequence>MEFPFRVPICTYEIEDWTEKKETIKLPDPNEKHLDQGVEVYTDFFEWDHAGILPPYADSVFDAAAIPINKFKKSGCIGRNHMMEISSMWFESQFASHKHRVHNHGMYGWSSVLYYDFDPNIHQPTTFYSPFHDFRDGNLMSYVPPVKEGSIVFFPAALHHEAPPNRSPVKRTIISFNIKGHVDKTKKVI</sequence>
<organism evidence="1 2">
    <name type="scientific">Cyanophage P-TIM40</name>
    <dbReference type="NCBI Taxonomy" id="1589733"/>
    <lineage>
        <taxon>Viruses</taxon>
        <taxon>Duplodnaviria</taxon>
        <taxon>Heunggongvirae</taxon>
        <taxon>Uroviricota</taxon>
        <taxon>Caudoviricetes</taxon>
        <taxon>Pantevenvirales</taxon>
        <taxon>Kyanoviridae</taxon>
        <taxon>Libanvirus</taxon>
        <taxon>Libanvirus ptim40</taxon>
    </lineage>
</organism>
<dbReference type="RefSeq" id="YP_009188277.1">
    <property type="nucleotide sequence ID" value="NC_028663.1"/>
</dbReference>
<dbReference type="KEGG" id="vg:26516735"/>
<evidence type="ECO:0000313" key="1">
    <source>
        <dbReference type="EMBL" id="AJK27617.1"/>
    </source>
</evidence>
<dbReference type="Gene3D" id="2.60.120.620">
    <property type="entry name" value="q2cbj1_9rhob like domain"/>
    <property type="match status" value="1"/>
</dbReference>
<dbReference type="EMBL" id="KP211958">
    <property type="protein sequence ID" value="AJK27617.1"/>
    <property type="molecule type" value="Genomic_DNA"/>
</dbReference>
<protein>
    <submittedName>
        <fullName evidence="1">Uncharacterized protein</fullName>
    </submittedName>
</protein>
<dbReference type="Proteomes" id="UP000032135">
    <property type="component" value="Segment"/>
</dbReference>
<name>A0A0C5AE44_9CAUD</name>
<dbReference type="Pfam" id="PF13759">
    <property type="entry name" value="2OG-FeII_Oxy_5"/>
    <property type="match status" value="1"/>
</dbReference>
<proteinExistence type="predicted"/>
<reference evidence="1 2" key="1">
    <citation type="submission" date="2014-11" db="EMBL/GenBank/DDBJ databases">
        <authorList>
            <person name="Fedida A."/>
            <person name="Lindell D."/>
        </authorList>
    </citation>
    <scope>NUCLEOTIDE SEQUENCE [LARGE SCALE GENOMIC DNA]</scope>
</reference>
<gene>
    <name evidence="1" type="ORF">PTIM40_203</name>
</gene>
<dbReference type="SUPFAM" id="SSF51197">
    <property type="entry name" value="Clavaminate synthase-like"/>
    <property type="match status" value="1"/>
</dbReference>
<accession>A0A0C5AE44</accession>